<dbReference type="InterPro" id="IPR019734">
    <property type="entry name" value="TPR_rpt"/>
</dbReference>
<protein>
    <recommendedName>
        <fullName evidence="4">Tetratricopeptide repeat protein</fullName>
    </recommendedName>
</protein>
<reference evidence="2 3" key="1">
    <citation type="submission" date="2014-12" db="EMBL/GenBank/DDBJ databases">
        <title>Comparative genomics of the lactic acid bacteria isolated from the honey bee gut.</title>
        <authorList>
            <person name="Ellegaard K.M."/>
            <person name="Tamarit D."/>
            <person name="Javelind E."/>
            <person name="Olofsson T."/>
            <person name="Andersson S.G."/>
            <person name="Vasquez A."/>
        </authorList>
    </citation>
    <scope>NUCLEOTIDE SEQUENCE [LARGE SCALE GENOMIC DNA]</scope>
    <source>
        <strain evidence="2 3">Hon2</strain>
    </source>
</reference>
<dbReference type="SMART" id="SM00028">
    <property type="entry name" value="TPR"/>
    <property type="match status" value="2"/>
</dbReference>
<organism evidence="2 3">
    <name type="scientific">Bombilactobacillus mellis</name>
    <dbReference type="NCBI Taxonomy" id="1218508"/>
    <lineage>
        <taxon>Bacteria</taxon>
        <taxon>Bacillati</taxon>
        <taxon>Bacillota</taxon>
        <taxon>Bacilli</taxon>
        <taxon>Lactobacillales</taxon>
        <taxon>Lactobacillaceae</taxon>
        <taxon>Bombilactobacillus</taxon>
    </lineage>
</organism>
<comment type="caution">
    <text evidence="2">The sequence shown here is derived from an EMBL/GenBank/DDBJ whole genome shotgun (WGS) entry which is preliminary data.</text>
</comment>
<feature type="repeat" description="TPR" evidence="1">
    <location>
        <begin position="137"/>
        <end position="170"/>
    </location>
</feature>
<sequence length="224" mass="25903">MVIKVEKTAEQLYQQNQKQAAVKLLAQKLQQDMSHLDWFLQLSGYLTAGGDLAQAEELLLKAKQLFPQAQEIDYNLAVIYFMAGKREQSQQWLQNITDTKLASDVYYLMAKQFLQKRQVAQALAYALTAYEKNPHLDDNCLLLGDIFLQLKRFANAQDYYQRALTLKQSAPAYFKLALVEMVCGDPKFSQHFQKAKQLDKSYFATHQQQLADIERYLTTQTKDE</sequence>
<evidence type="ECO:0000256" key="1">
    <source>
        <dbReference type="PROSITE-ProRule" id="PRU00339"/>
    </source>
</evidence>
<dbReference type="HOGENOM" id="CLU_106613_0_0_9"/>
<dbReference type="Proteomes" id="UP000033695">
    <property type="component" value="Unassembled WGS sequence"/>
</dbReference>
<dbReference type="STRING" id="1218508.JG29_10120"/>
<accession>A0A0F4KQE1</accession>
<proteinExistence type="predicted"/>
<evidence type="ECO:0000313" key="3">
    <source>
        <dbReference type="Proteomes" id="UP000033695"/>
    </source>
</evidence>
<dbReference type="SUPFAM" id="SSF48452">
    <property type="entry name" value="TPR-like"/>
    <property type="match status" value="1"/>
</dbReference>
<evidence type="ECO:0008006" key="4">
    <source>
        <dbReference type="Google" id="ProtNLM"/>
    </source>
</evidence>
<gene>
    <name evidence="2" type="ORF">JG29_10120</name>
</gene>
<dbReference type="Pfam" id="PF13181">
    <property type="entry name" value="TPR_8"/>
    <property type="match status" value="1"/>
</dbReference>
<dbReference type="EMBL" id="JXBZ01000008">
    <property type="protein sequence ID" value="KJY48610.1"/>
    <property type="molecule type" value="Genomic_DNA"/>
</dbReference>
<dbReference type="InterPro" id="IPR011990">
    <property type="entry name" value="TPR-like_helical_dom_sf"/>
</dbReference>
<evidence type="ECO:0000313" key="2">
    <source>
        <dbReference type="EMBL" id="KJY48610.1"/>
    </source>
</evidence>
<dbReference type="PATRIC" id="fig|1218508.4.peg.997"/>
<dbReference type="AlphaFoldDB" id="A0A0F4KQE1"/>
<dbReference type="PROSITE" id="PS50005">
    <property type="entry name" value="TPR"/>
    <property type="match status" value="1"/>
</dbReference>
<name>A0A0F4KQE1_9LACO</name>
<keyword evidence="3" id="KW-1185">Reference proteome</keyword>
<dbReference type="Pfam" id="PF14559">
    <property type="entry name" value="TPR_19"/>
    <property type="match status" value="1"/>
</dbReference>
<dbReference type="Gene3D" id="1.25.40.10">
    <property type="entry name" value="Tetratricopeptide repeat domain"/>
    <property type="match status" value="2"/>
</dbReference>
<keyword evidence="1" id="KW-0802">TPR repeat</keyword>